<feature type="domain" description="Protein kinase" evidence="5">
    <location>
        <begin position="14"/>
        <end position="257"/>
    </location>
</feature>
<evidence type="ECO:0000256" key="1">
    <source>
        <dbReference type="ARBA" id="ARBA00022741"/>
    </source>
</evidence>
<dbReference type="EMBL" id="JAPFFF010000004">
    <property type="protein sequence ID" value="KAK8891911.1"/>
    <property type="molecule type" value="Genomic_DNA"/>
</dbReference>
<name>A0ABR2KLF9_9EUKA</name>
<dbReference type="PROSITE" id="PS50011">
    <property type="entry name" value="PROTEIN_KINASE_DOM"/>
    <property type="match status" value="1"/>
</dbReference>
<dbReference type="PROSITE" id="PS00108">
    <property type="entry name" value="PROTEIN_KINASE_ST"/>
    <property type="match status" value="1"/>
</dbReference>
<gene>
    <name evidence="6" type="ORF">M9Y10_029133</name>
</gene>
<keyword evidence="1 3" id="KW-0547">Nucleotide-binding</keyword>
<dbReference type="PANTHER" id="PTHR24346">
    <property type="entry name" value="MAP/MICROTUBULE AFFINITY-REGULATING KINASE"/>
    <property type="match status" value="1"/>
</dbReference>
<dbReference type="PROSITE" id="PS00107">
    <property type="entry name" value="PROTEIN_KINASE_ATP"/>
    <property type="match status" value="1"/>
</dbReference>
<dbReference type="PANTHER" id="PTHR24346:SF30">
    <property type="entry name" value="MATERNAL EMBRYONIC LEUCINE ZIPPER KINASE"/>
    <property type="match status" value="1"/>
</dbReference>
<dbReference type="InterPro" id="IPR017441">
    <property type="entry name" value="Protein_kinase_ATP_BS"/>
</dbReference>
<evidence type="ECO:0000256" key="4">
    <source>
        <dbReference type="RuleBase" id="RU000304"/>
    </source>
</evidence>
<comment type="similarity">
    <text evidence="4">Belongs to the protein kinase superfamily.</text>
</comment>
<comment type="caution">
    <text evidence="6">The sequence shown here is derived from an EMBL/GenBank/DDBJ whole genome shotgun (WGS) entry which is preliminary data.</text>
</comment>
<dbReference type="Proteomes" id="UP001470230">
    <property type="component" value="Unassembled WGS sequence"/>
</dbReference>
<dbReference type="Pfam" id="PF00069">
    <property type="entry name" value="Pkinase"/>
    <property type="match status" value="1"/>
</dbReference>
<evidence type="ECO:0000259" key="5">
    <source>
        <dbReference type="PROSITE" id="PS50011"/>
    </source>
</evidence>
<dbReference type="InterPro" id="IPR008271">
    <property type="entry name" value="Ser/Thr_kinase_AS"/>
</dbReference>
<proteinExistence type="inferred from homology"/>
<evidence type="ECO:0000313" key="6">
    <source>
        <dbReference type="EMBL" id="KAK8891911.1"/>
    </source>
</evidence>
<protein>
    <recommendedName>
        <fullName evidence="5">Protein kinase domain-containing protein</fullName>
    </recommendedName>
</protein>
<accession>A0ABR2KLF9</accession>
<evidence type="ECO:0000256" key="3">
    <source>
        <dbReference type="PROSITE-ProRule" id="PRU10141"/>
    </source>
</evidence>
<reference evidence="6 7" key="1">
    <citation type="submission" date="2024-04" db="EMBL/GenBank/DDBJ databases">
        <title>Tritrichomonas musculus Genome.</title>
        <authorList>
            <person name="Alves-Ferreira E."/>
            <person name="Grigg M."/>
            <person name="Lorenzi H."/>
            <person name="Galac M."/>
        </authorList>
    </citation>
    <scope>NUCLEOTIDE SEQUENCE [LARGE SCALE GENOMIC DNA]</scope>
    <source>
        <strain evidence="6 7">EAF2021</strain>
    </source>
</reference>
<sequence length="387" mass="44849">MEIGLLNEIPQDIFTDLEQIGSGSFSDIFTATYIKTKTKVALKISIKFNDEEYLKREIDIHKSLHHPFICKYFTDIETEHLIIIAMEFIEGTNSLDYVNQYKGLPVEEAQNIFSQLVIVMEYMHEKNVSHRDLKLENIMIDKYAHIRLIDFGFSSLNTMMTTCCGSIPYCAPEILSGQNYTKSADIWSLGIILYAILQGCLPFYHSNINMLAFIICSNEPYFTPSMDPSARDLIIKMLIKDPEQRITLNEIKEHPFVKQSKLFQINYKQLFSPTPLENDNYKRSSLKIPRQVNSNALIQQINGSIDHLHIDKSSTCLTFNFALTQHQKNCYHMRSRRTSNDFSKNHVEEALHEKITHLSDNIDDCIMNRSDFAFNLNKLIEMAYINL</sequence>
<keyword evidence="2 3" id="KW-0067">ATP-binding</keyword>
<keyword evidence="4" id="KW-0723">Serine/threonine-protein kinase</keyword>
<keyword evidence="4" id="KW-0808">Transferase</keyword>
<evidence type="ECO:0000256" key="2">
    <source>
        <dbReference type="ARBA" id="ARBA00022840"/>
    </source>
</evidence>
<dbReference type="SUPFAM" id="SSF56112">
    <property type="entry name" value="Protein kinase-like (PK-like)"/>
    <property type="match status" value="1"/>
</dbReference>
<keyword evidence="4" id="KW-0418">Kinase</keyword>
<feature type="binding site" evidence="3">
    <location>
        <position position="43"/>
    </location>
    <ligand>
        <name>ATP</name>
        <dbReference type="ChEBI" id="CHEBI:30616"/>
    </ligand>
</feature>
<keyword evidence="7" id="KW-1185">Reference proteome</keyword>
<evidence type="ECO:0000313" key="7">
    <source>
        <dbReference type="Proteomes" id="UP001470230"/>
    </source>
</evidence>
<organism evidence="6 7">
    <name type="scientific">Tritrichomonas musculus</name>
    <dbReference type="NCBI Taxonomy" id="1915356"/>
    <lineage>
        <taxon>Eukaryota</taxon>
        <taxon>Metamonada</taxon>
        <taxon>Parabasalia</taxon>
        <taxon>Tritrichomonadida</taxon>
        <taxon>Tritrichomonadidae</taxon>
        <taxon>Tritrichomonas</taxon>
    </lineage>
</organism>
<dbReference type="InterPro" id="IPR000719">
    <property type="entry name" value="Prot_kinase_dom"/>
</dbReference>
<dbReference type="SMART" id="SM00220">
    <property type="entry name" value="S_TKc"/>
    <property type="match status" value="1"/>
</dbReference>
<dbReference type="Gene3D" id="1.10.510.10">
    <property type="entry name" value="Transferase(Phosphotransferase) domain 1"/>
    <property type="match status" value="1"/>
</dbReference>
<dbReference type="InterPro" id="IPR011009">
    <property type="entry name" value="Kinase-like_dom_sf"/>
</dbReference>